<dbReference type="InterPro" id="IPR025376">
    <property type="entry name" value="CD1107-like_dom"/>
</dbReference>
<feature type="transmembrane region" description="Helical" evidence="2">
    <location>
        <begin position="146"/>
        <end position="166"/>
    </location>
</feature>
<organism evidence="5 6">
    <name type="scientific">Enterocloster aldenensis</name>
    <dbReference type="NCBI Taxonomy" id="358742"/>
    <lineage>
        <taxon>Bacteria</taxon>
        <taxon>Bacillati</taxon>
        <taxon>Bacillota</taxon>
        <taxon>Clostridia</taxon>
        <taxon>Lachnospirales</taxon>
        <taxon>Lachnospiraceae</taxon>
        <taxon>Enterocloster</taxon>
    </lineage>
</organism>
<evidence type="ECO:0000259" key="4">
    <source>
        <dbReference type="Pfam" id="PF14283"/>
    </source>
</evidence>
<evidence type="ECO:0000256" key="3">
    <source>
        <dbReference type="SAM" id="SignalP"/>
    </source>
</evidence>
<feature type="signal peptide" evidence="3">
    <location>
        <begin position="1"/>
        <end position="26"/>
    </location>
</feature>
<dbReference type="Pfam" id="PF14283">
    <property type="entry name" value="CD1107-like"/>
    <property type="match status" value="2"/>
</dbReference>
<name>A0ABX2HM58_9FIRM</name>
<evidence type="ECO:0000313" key="5">
    <source>
        <dbReference type="EMBL" id="NSJ49767.1"/>
    </source>
</evidence>
<feature type="compositionally biased region" description="Pro residues" evidence="1">
    <location>
        <begin position="119"/>
        <end position="137"/>
    </location>
</feature>
<dbReference type="Proteomes" id="UP000669239">
    <property type="component" value="Unassembled WGS sequence"/>
</dbReference>
<proteinExistence type="predicted"/>
<sequence length="212" mass="23139">MKKYRMMAALCVAFLLTISFSTVAYAGGGEPTPEPTEPPAPEPIAAPNPFTPAGTGTVVDNATDGDGKEFFTIMTPNENVFYLVIDRQREPENVYFLNAVTEKDLMALAEQSEESEEPTPTPPVTPEPLPEPIPEPTPEPEKGGNMGMMIFVALAVLVGGGAGYYFKIYRPKQEQAASADDDYSEYGNDPYDEQEDDTPPWDIDESTGEDEE</sequence>
<evidence type="ECO:0000313" key="6">
    <source>
        <dbReference type="Proteomes" id="UP000669239"/>
    </source>
</evidence>
<dbReference type="RefSeq" id="WP_165642049.1">
    <property type="nucleotide sequence ID" value="NZ_JAAITT010000018.1"/>
</dbReference>
<feature type="region of interest" description="Disordered" evidence="1">
    <location>
        <begin position="109"/>
        <end position="142"/>
    </location>
</feature>
<keyword evidence="2" id="KW-1133">Transmembrane helix</keyword>
<feature type="chain" id="PRO_5046404049" evidence="3">
    <location>
        <begin position="27"/>
        <end position="212"/>
    </location>
</feature>
<reference evidence="5 6" key="1">
    <citation type="journal article" date="2020" name="Cell Host Microbe">
        <title>Functional and Genomic Variation between Human-Derived Isolates of Lachnospiraceae Reveals Inter- and Intra-Species Diversity.</title>
        <authorList>
            <person name="Sorbara M.T."/>
            <person name="Littmann E.R."/>
            <person name="Fontana E."/>
            <person name="Moody T.U."/>
            <person name="Kohout C.E."/>
            <person name="Gjonbalaj M."/>
            <person name="Eaton V."/>
            <person name="Seok R."/>
            <person name="Leiner I.M."/>
            <person name="Pamer E.G."/>
        </authorList>
    </citation>
    <scope>NUCLEOTIDE SEQUENCE [LARGE SCALE GENOMIC DNA]</scope>
    <source>
        <strain evidence="5 6">MSK.1.17</strain>
    </source>
</reference>
<feature type="domain" description="Mobile element protein CD1107-like" evidence="4">
    <location>
        <begin position="49"/>
        <end position="117"/>
    </location>
</feature>
<accession>A0ABX2HM58</accession>
<dbReference type="EMBL" id="JAAITT010000018">
    <property type="protein sequence ID" value="NSJ49767.1"/>
    <property type="molecule type" value="Genomic_DNA"/>
</dbReference>
<feature type="domain" description="Mobile element protein CD1107-like" evidence="4">
    <location>
        <begin position="125"/>
        <end position="174"/>
    </location>
</feature>
<evidence type="ECO:0000256" key="1">
    <source>
        <dbReference type="SAM" id="MobiDB-lite"/>
    </source>
</evidence>
<keyword evidence="2" id="KW-0812">Transmembrane</keyword>
<feature type="compositionally biased region" description="Pro residues" evidence="1">
    <location>
        <begin position="32"/>
        <end position="50"/>
    </location>
</feature>
<evidence type="ECO:0000256" key="2">
    <source>
        <dbReference type="SAM" id="Phobius"/>
    </source>
</evidence>
<feature type="region of interest" description="Disordered" evidence="1">
    <location>
        <begin position="174"/>
        <end position="212"/>
    </location>
</feature>
<comment type="caution">
    <text evidence="5">The sequence shown here is derived from an EMBL/GenBank/DDBJ whole genome shotgun (WGS) entry which is preliminary data.</text>
</comment>
<gene>
    <name evidence="5" type="ORF">G5B36_13815</name>
</gene>
<feature type="compositionally biased region" description="Acidic residues" evidence="1">
    <location>
        <begin position="179"/>
        <end position="212"/>
    </location>
</feature>
<feature type="region of interest" description="Disordered" evidence="1">
    <location>
        <begin position="28"/>
        <end position="56"/>
    </location>
</feature>
<protein>
    <submittedName>
        <fullName evidence="5">DUF4366 domain-containing protein</fullName>
    </submittedName>
</protein>
<keyword evidence="2" id="KW-0472">Membrane</keyword>
<keyword evidence="3" id="KW-0732">Signal</keyword>
<keyword evidence="6" id="KW-1185">Reference proteome</keyword>